<dbReference type="KEGG" id="nfa:NFA_42520"/>
<gene>
    <name evidence="1" type="ordered locus">NFA_42520</name>
</gene>
<evidence type="ECO:0000313" key="2">
    <source>
        <dbReference type="Proteomes" id="UP000006820"/>
    </source>
</evidence>
<dbReference type="eggNOG" id="COG2367">
    <property type="taxonomic scope" value="Bacteria"/>
</dbReference>
<dbReference type="Gene3D" id="3.40.710.10">
    <property type="entry name" value="DD-peptidase/beta-lactamase superfamily"/>
    <property type="match status" value="1"/>
</dbReference>
<dbReference type="HOGENOM" id="CLU_055774_2_0_11"/>
<organism evidence="1 2">
    <name type="scientific">Nocardia farcinica (strain IFM 10152)</name>
    <dbReference type="NCBI Taxonomy" id="247156"/>
    <lineage>
        <taxon>Bacteria</taxon>
        <taxon>Bacillati</taxon>
        <taxon>Actinomycetota</taxon>
        <taxon>Actinomycetes</taxon>
        <taxon>Mycobacteriales</taxon>
        <taxon>Nocardiaceae</taxon>
        <taxon>Nocardia</taxon>
    </lineage>
</organism>
<proteinExistence type="predicted"/>
<protein>
    <recommendedName>
        <fullName evidence="3">Serine hydrolase</fullName>
    </recommendedName>
</protein>
<reference evidence="1 2" key="1">
    <citation type="journal article" date="2004" name="Proc. Natl. Acad. Sci. U.S.A.">
        <title>The complete genomic sequence of Nocardia farcinica IFM 10152.</title>
        <authorList>
            <person name="Ishikawa J."/>
            <person name="Yamashita A."/>
            <person name="Mikami Y."/>
            <person name="Hoshino Y."/>
            <person name="Kurita H."/>
            <person name="Hotta K."/>
            <person name="Shiba T."/>
            <person name="Hattori M."/>
        </authorList>
    </citation>
    <scope>NUCLEOTIDE SEQUENCE [LARGE SCALE GENOMIC DNA]</scope>
    <source>
        <strain evidence="1 2">IFM 10152</strain>
    </source>
</reference>
<accession>Q5YRU0</accession>
<sequence>MSLGRSAVQGGLAVTMLVLASCGLMAERVEPQATVLVAAKSAAWRGHTIDRPDALAVEFTQTQPRLRGQVGLAIMPVGGNRTTVFGNWTTGLAWSTIKVPLAVAALRRDPEGAMADAEAAITVSDNDAADALWDSLGDGLAAAEAVQQVLDEAGDATTGVPGPRTRLDYEAFGTTEWSLTDQVRFASRLPCLPQADAVTQLMGRITPDQGWGLGTIEGAIFKGGWGPDDETGVYLVRQFGLVPARNGLIAVSMAAQAESGDFTDATHLLDDMAALLARHLDQLRGGHCAH</sequence>
<dbReference type="SUPFAM" id="SSF56601">
    <property type="entry name" value="beta-lactamase/transpeptidase-like"/>
    <property type="match status" value="1"/>
</dbReference>
<dbReference type="InterPro" id="IPR012338">
    <property type="entry name" value="Beta-lactam/transpept-like"/>
</dbReference>
<evidence type="ECO:0008006" key="3">
    <source>
        <dbReference type="Google" id="ProtNLM"/>
    </source>
</evidence>
<dbReference type="Proteomes" id="UP000006820">
    <property type="component" value="Chromosome"/>
</dbReference>
<keyword evidence="2" id="KW-1185">Reference proteome</keyword>
<dbReference type="AlphaFoldDB" id="Q5YRU0"/>
<dbReference type="PROSITE" id="PS51257">
    <property type="entry name" value="PROKAR_LIPOPROTEIN"/>
    <property type="match status" value="1"/>
</dbReference>
<evidence type="ECO:0000313" key="1">
    <source>
        <dbReference type="EMBL" id="BAD59101.1"/>
    </source>
</evidence>
<dbReference type="EMBL" id="AP006618">
    <property type="protein sequence ID" value="BAD59101.1"/>
    <property type="molecule type" value="Genomic_DNA"/>
</dbReference>
<name>Q5YRU0_NOCFA</name>
<dbReference type="OrthoDB" id="3729831at2"/>
<dbReference type="STRING" id="247156.NFA_42520"/>